<proteinExistence type="predicted"/>
<evidence type="ECO:0000313" key="2">
    <source>
        <dbReference type="EMBL" id="PIC18558.1"/>
    </source>
</evidence>
<gene>
    <name evidence="2" type="primary">Cnig_chr_X.g24407</name>
    <name evidence="2" type="ORF">B9Z55_024407</name>
</gene>
<dbReference type="Proteomes" id="UP000230233">
    <property type="component" value="Chromosome X"/>
</dbReference>
<name>A0A2G5SUB1_9PELO</name>
<protein>
    <submittedName>
        <fullName evidence="2">Uncharacterized protein</fullName>
    </submittedName>
</protein>
<dbReference type="EMBL" id="PDUG01000006">
    <property type="protein sequence ID" value="PIC18558.1"/>
    <property type="molecule type" value="Genomic_DNA"/>
</dbReference>
<accession>A0A2G5SUB1</accession>
<organism evidence="2 3">
    <name type="scientific">Caenorhabditis nigoni</name>
    <dbReference type="NCBI Taxonomy" id="1611254"/>
    <lineage>
        <taxon>Eukaryota</taxon>
        <taxon>Metazoa</taxon>
        <taxon>Ecdysozoa</taxon>
        <taxon>Nematoda</taxon>
        <taxon>Chromadorea</taxon>
        <taxon>Rhabditida</taxon>
        <taxon>Rhabditina</taxon>
        <taxon>Rhabditomorpha</taxon>
        <taxon>Rhabditoidea</taxon>
        <taxon>Rhabditidae</taxon>
        <taxon>Peloderinae</taxon>
        <taxon>Caenorhabditis</taxon>
    </lineage>
</organism>
<sequence length="79" mass="8613">MFCAWMSEAFCEEKEKNGIEQHAKSQGSFGGRENGKTSFDQLILPGKRSSYLFSNTSTETSNNSPDDCAVVGDAIISII</sequence>
<reference evidence="3" key="1">
    <citation type="submission" date="2017-10" db="EMBL/GenBank/DDBJ databases">
        <title>Rapid genome shrinkage in a self-fertile nematode reveals novel sperm competition proteins.</title>
        <authorList>
            <person name="Yin D."/>
            <person name="Schwarz E.M."/>
            <person name="Thomas C.G."/>
            <person name="Felde R.L."/>
            <person name="Korf I.F."/>
            <person name="Cutter A.D."/>
            <person name="Schartner C.M."/>
            <person name="Ralston E.J."/>
            <person name="Meyer B.J."/>
            <person name="Haag E.S."/>
        </authorList>
    </citation>
    <scope>NUCLEOTIDE SEQUENCE [LARGE SCALE GENOMIC DNA]</scope>
    <source>
        <strain evidence="3">JU1422</strain>
    </source>
</reference>
<dbReference type="AlphaFoldDB" id="A0A2G5SUB1"/>
<comment type="caution">
    <text evidence="2">The sequence shown here is derived from an EMBL/GenBank/DDBJ whole genome shotgun (WGS) entry which is preliminary data.</text>
</comment>
<keyword evidence="3" id="KW-1185">Reference proteome</keyword>
<evidence type="ECO:0000313" key="3">
    <source>
        <dbReference type="Proteomes" id="UP000230233"/>
    </source>
</evidence>
<feature type="region of interest" description="Disordered" evidence="1">
    <location>
        <begin position="16"/>
        <end position="42"/>
    </location>
</feature>
<evidence type="ECO:0000256" key="1">
    <source>
        <dbReference type="SAM" id="MobiDB-lite"/>
    </source>
</evidence>